<dbReference type="GO" id="GO:0046872">
    <property type="term" value="F:metal ion binding"/>
    <property type="evidence" value="ECO:0007669"/>
    <property type="project" value="UniProtKB-KW"/>
</dbReference>
<accession>A0A0A3IBC9</accession>
<evidence type="ECO:0000313" key="5">
    <source>
        <dbReference type="Proteomes" id="UP000030437"/>
    </source>
</evidence>
<dbReference type="eggNOG" id="COG0155">
    <property type="taxonomic scope" value="Bacteria"/>
</dbReference>
<dbReference type="Gene3D" id="3.30.413.10">
    <property type="entry name" value="Sulfite Reductase Hemoprotein, domain 1"/>
    <property type="match status" value="1"/>
</dbReference>
<comment type="caution">
    <text evidence="4">The sequence shown here is derived from an EMBL/GenBank/DDBJ whole genome shotgun (WGS) entry which is preliminary data.</text>
</comment>
<proteinExistence type="predicted"/>
<dbReference type="InterPro" id="IPR045854">
    <property type="entry name" value="NO2/SO3_Rdtase_4Fe4S_sf"/>
</dbReference>
<dbReference type="Proteomes" id="UP000030437">
    <property type="component" value="Unassembled WGS sequence"/>
</dbReference>
<keyword evidence="3" id="KW-0411">Iron-sulfur</keyword>
<name>A0A0A3IBC9_9BACI</name>
<evidence type="ECO:0008006" key="6">
    <source>
        <dbReference type="Google" id="ProtNLM"/>
    </source>
</evidence>
<sequence>MPKDTYATLSQRDDYAYVSVAPGIINKHFTGEQLLVLAQVTENGAVKYSASHTLLLSIPKHELSQAVEQLTKVGLYVVPTGACAVLKCCDFCDGERLEALPVVKQMLQSIEGMAAKKRLRIGFNACASACYNAVYDDIAIIYHNGQADLLAGAVQMGRHAKPGKLLIRKVPEFFITQLVQKLIDRYSQESHEKETFAVYIKRHSELSEWLEE</sequence>
<evidence type="ECO:0000313" key="4">
    <source>
        <dbReference type="EMBL" id="KGR82076.1"/>
    </source>
</evidence>
<gene>
    <name evidence="4" type="ORF">CD32_22550</name>
</gene>
<keyword evidence="5" id="KW-1185">Reference proteome</keyword>
<reference evidence="4 5" key="1">
    <citation type="submission" date="2014-02" db="EMBL/GenBank/DDBJ databases">
        <title>Draft genome sequence of Lysinibacillus odysseyi NBRC 100172.</title>
        <authorList>
            <person name="Zhang F."/>
            <person name="Wang G."/>
            <person name="Zhang L."/>
        </authorList>
    </citation>
    <scope>NUCLEOTIDE SEQUENCE [LARGE SCALE GENOMIC DNA]</scope>
    <source>
        <strain evidence="4 5">NBRC 100172</strain>
    </source>
</reference>
<evidence type="ECO:0000256" key="1">
    <source>
        <dbReference type="ARBA" id="ARBA00022723"/>
    </source>
</evidence>
<dbReference type="EMBL" id="JPVP01000060">
    <property type="protein sequence ID" value="KGR82076.1"/>
    <property type="molecule type" value="Genomic_DNA"/>
</dbReference>
<keyword evidence="1" id="KW-0479">Metal-binding</keyword>
<evidence type="ECO:0000256" key="3">
    <source>
        <dbReference type="ARBA" id="ARBA00023014"/>
    </source>
</evidence>
<dbReference type="GO" id="GO:0051536">
    <property type="term" value="F:iron-sulfur cluster binding"/>
    <property type="evidence" value="ECO:0007669"/>
    <property type="project" value="UniProtKB-KW"/>
</dbReference>
<protein>
    <recommendedName>
        <fullName evidence="6">Nitrite reductase</fullName>
    </recommendedName>
</protein>
<dbReference type="SUPFAM" id="SSF56014">
    <property type="entry name" value="Nitrite and sulphite reductase 4Fe-4S domain-like"/>
    <property type="match status" value="1"/>
</dbReference>
<keyword evidence="2" id="KW-0408">Iron</keyword>
<dbReference type="AlphaFoldDB" id="A0A0A3IBC9"/>
<dbReference type="STRING" id="1220589.CD32_22550"/>
<organism evidence="4 5">
    <name type="scientific">Lysinibacillus odysseyi 34hs-1 = NBRC 100172</name>
    <dbReference type="NCBI Taxonomy" id="1220589"/>
    <lineage>
        <taxon>Bacteria</taxon>
        <taxon>Bacillati</taxon>
        <taxon>Bacillota</taxon>
        <taxon>Bacilli</taxon>
        <taxon>Bacillales</taxon>
        <taxon>Bacillaceae</taxon>
        <taxon>Lysinibacillus</taxon>
    </lineage>
</organism>
<evidence type="ECO:0000256" key="2">
    <source>
        <dbReference type="ARBA" id="ARBA00023004"/>
    </source>
</evidence>